<dbReference type="Gene3D" id="3.40.190.10">
    <property type="entry name" value="Periplasmic binding protein-like II"/>
    <property type="match status" value="2"/>
</dbReference>
<proteinExistence type="predicted"/>
<feature type="chain" id="PRO_5031339584" evidence="5">
    <location>
        <begin position="28"/>
        <end position="379"/>
    </location>
</feature>
<accession>A0A7X0ID88</accession>
<evidence type="ECO:0000256" key="4">
    <source>
        <dbReference type="ARBA" id="ARBA00022764"/>
    </source>
</evidence>
<organism evidence="6 7">
    <name type="scientific">Sphaerisporangium rubeum</name>
    <dbReference type="NCBI Taxonomy" id="321317"/>
    <lineage>
        <taxon>Bacteria</taxon>
        <taxon>Bacillati</taxon>
        <taxon>Actinomycetota</taxon>
        <taxon>Actinomycetes</taxon>
        <taxon>Streptosporangiales</taxon>
        <taxon>Streptosporangiaceae</taxon>
        <taxon>Sphaerisporangium</taxon>
    </lineage>
</organism>
<dbReference type="InterPro" id="IPR001188">
    <property type="entry name" value="Sperm_putr-bd"/>
</dbReference>
<evidence type="ECO:0000313" key="7">
    <source>
        <dbReference type="Proteomes" id="UP000555564"/>
    </source>
</evidence>
<feature type="signal peptide" evidence="5">
    <location>
        <begin position="1"/>
        <end position="27"/>
    </location>
</feature>
<comment type="subcellular location">
    <subcellularLocation>
        <location evidence="1">Periplasm</location>
    </subcellularLocation>
</comment>
<dbReference type="GO" id="GO:0019808">
    <property type="term" value="F:polyamine binding"/>
    <property type="evidence" value="ECO:0007669"/>
    <property type="project" value="InterPro"/>
</dbReference>
<evidence type="ECO:0000256" key="1">
    <source>
        <dbReference type="ARBA" id="ARBA00004418"/>
    </source>
</evidence>
<evidence type="ECO:0000256" key="5">
    <source>
        <dbReference type="SAM" id="SignalP"/>
    </source>
</evidence>
<evidence type="ECO:0000256" key="2">
    <source>
        <dbReference type="ARBA" id="ARBA00022448"/>
    </source>
</evidence>
<keyword evidence="2" id="KW-0813">Transport</keyword>
<dbReference type="SUPFAM" id="SSF53850">
    <property type="entry name" value="Periplasmic binding protein-like II"/>
    <property type="match status" value="1"/>
</dbReference>
<protein>
    <submittedName>
        <fullName evidence="6">Spermidine/putrescine transport system substrate-binding protein</fullName>
    </submittedName>
</protein>
<dbReference type="GO" id="GO:0042597">
    <property type="term" value="C:periplasmic space"/>
    <property type="evidence" value="ECO:0007669"/>
    <property type="project" value="UniProtKB-SubCell"/>
</dbReference>
<evidence type="ECO:0000313" key="6">
    <source>
        <dbReference type="EMBL" id="MBB6472359.1"/>
    </source>
</evidence>
<dbReference type="Proteomes" id="UP000555564">
    <property type="component" value="Unassembled WGS sequence"/>
</dbReference>
<sequence>MSRIRYTRRLPAAAVAAGLALALTACGGGESPTSADGGAPTAAAEQLNPNADLSKQGLTITIWDGYSPKDLPQQVKAKLGFDVKVSIHDTNETAMAKLTASADSGIDVAFVSGQYAQALNEQGLLEPLHPELIPNLANLYPEASQMSFDKGNRFSVPYTWGTTGICYRTDLVKAPPTSWNDILNPPADLKGKVTMMTTERWLALPALKSLGYSINTSDDKQLAQAKDVLLKAKQSLLAYDDTTFGSRLEKGEAAMVEAWDGWCPTTNPKIKFAVPKEGSDLWSDTMVIMKSSKNKEAAHAFINFILDPAVHSWVAENILYKVPNKAAMDLLAANNKKLIEDNQPLQMTPADLLKGESIVDLGEASTKYTRLSTEVSAGQ</sequence>
<name>A0A7X0ID88_9ACTN</name>
<dbReference type="CDD" id="cd13590">
    <property type="entry name" value="PBP2_PotD_PotF_like"/>
    <property type="match status" value="1"/>
</dbReference>
<dbReference type="PRINTS" id="PR00909">
    <property type="entry name" value="SPERMDNBNDNG"/>
</dbReference>
<gene>
    <name evidence="6" type="ORF">BJ992_001790</name>
</gene>
<dbReference type="PROSITE" id="PS51257">
    <property type="entry name" value="PROKAR_LIPOPROTEIN"/>
    <property type="match status" value="1"/>
</dbReference>
<dbReference type="InterPro" id="IPR006059">
    <property type="entry name" value="SBP"/>
</dbReference>
<dbReference type="RefSeq" id="WP_184979438.1">
    <property type="nucleotide sequence ID" value="NZ_BAAALO010000123.1"/>
</dbReference>
<dbReference type="PANTHER" id="PTHR30222">
    <property type="entry name" value="SPERMIDINE/PUTRESCINE-BINDING PERIPLASMIC PROTEIN"/>
    <property type="match status" value="1"/>
</dbReference>
<dbReference type="AlphaFoldDB" id="A0A7X0ID88"/>
<keyword evidence="3 5" id="KW-0732">Signal</keyword>
<evidence type="ECO:0000256" key="3">
    <source>
        <dbReference type="ARBA" id="ARBA00022729"/>
    </source>
</evidence>
<reference evidence="6 7" key="1">
    <citation type="submission" date="2020-08" db="EMBL/GenBank/DDBJ databases">
        <title>Sequencing the genomes of 1000 actinobacteria strains.</title>
        <authorList>
            <person name="Klenk H.-P."/>
        </authorList>
    </citation>
    <scope>NUCLEOTIDE SEQUENCE [LARGE SCALE GENOMIC DNA]</scope>
    <source>
        <strain evidence="6 7">DSM 44936</strain>
    </source>
</reference>
<keyword evidence="4" id="KW-0574">Periplasm</keyword>
<comment type="caution">
    <text evidence="6">The sequence shown here is derived from an EMBL/GenBank/DDBJ whole genome shotgun (WGS) entry which is preliminary data.</text>
</comment>
<keyword evidence="7" id="KW-1185">Reference proteome</keyword>
<dbReference type="GO" id="GO:0015846">
    <property type="term" value="P:polyamine transport"/>
    <property type="evidence" value="ECO:0007669"/>
    <property type="project" value="InterPro"/>
</dbReference>
<dbReference type="Pfam" id="PF13416">
    <property type="entry name" value="SBP_bac_8"/>
    <property type="match status" value="1"/>
</dbReference>
<dbReference type="PANTHER" id="PTHR30222:SF17">
    <property type="entry name" value="SPERMIDINE_PUTRESCINE-BINDING PERIPLASMIC PROTEIN"/>
    <property type="match status" value="1"/>
</dbReference>
<dbReference type="EMBL" id="JACHIU010000001">
    <property type="protein sequence ID" value="MBB6472359.1"/>
    <property type="molecule type" value="Genomic_DNA"/>
</dbReference>